<dbReference type="SUPFAM" id="SSF53850">
    <property type="entry name" value="Periplasmic binding protein-like II"/>
    <property type="match status" value="1"/>
</dbReference>
<dbReference type="Gene3D" id="3.40.190.10">
    <property type="entry name" value="Periplasmic binding protein-like II"/>
    <property type="match status" value="2"/>
</dbReference>
<reference evidence="2" key="1">
    <citation type="submission" date="2013-03" db="EMBL/GenBank/DDBJ databases">
        <title>Genome Sequence of the Profundibacterium mesophilum strain KAUST100406-0324T from Red Sea, a novel genus in the family Rhodobacteraceae.</title>
        <authorList>
            <person name="Essack M."/>
            <person name="Alam I."/>
            <person name="Lafi F."/>
            <person name="Alawi W."/>
            <person name="Kamanu F."/>
            <person name="Al-Suwailem A."/>
            <person name="Lee O.O."/>
            <person name="Xu Y."/>
            <person name="Bajic V."/>
            <person name="Qian P.-Y."/>
            <person name="Archer J."/>
        </authorList>
    </citation>
    <scope>NUCLEOTIDE SEQUENCE</scope>
    <source>
        <strain evidence="2">KAUST100406-0324</strain>
    </source>
</reference>
<comment type="caution">
    <text evidence="2">The sequence shown here is derived from an EMBL/GenBank/DDBJ whole genome shotgun (WGS) entry which is preliminary data.</text>
</comment>
<keyword evidence="1" id="KW-0732">Signal</keyword>
<feature type="signal peptide" evidence="1">
    <location>
        <begin position="1"/>
        <end position="19"/>
    </location>
</feature>
<feature type="chain" id="PRO_5037703074" evidence="1">
    <location>
        <begin position="20"/>
        <end position="451"/>
    </location>
</feature>
<dbReference type="RefSeq" id="WP_159963481.1">
    <property type="nucleotide sequence ID" value="NZ_APKE01000001.1"/>
</dbReference>
<dbReference type="EMBL" id="APKE01000001">
    <property type="protein sequence ID" value="KAF0677498.1"/>
    <property type="molecule type" value="Genomic_DNA"/>
</dbReference>
<gene>
    <name evidence="2" type="primary">aglE</name>
    <name evidence="2" type="ORF">PMES_00003</name>
</gene>
<evidence type="ECO:0000313" key="2">
    <source>
        <dbReference type="EMBL" id="KAF0677498.1"/>
    </source>
</evidence>
<dbReference type="Proteomes" id="UP000698242">
    <property type="component" value="Unassembled WGS sequence"/>
</dbReference>
<keyword evidence="3" id="KW-1185">Reference proteome</keyword>
<protein>
    <submittedName>
        <fullName evidence="2">ABC alpha-glucoside transporter perplasmic substrate-binding protein</fullName>
    </submittedName>
</protein>
<dbReference type="Pfam" id="PF13416">
    <property type="entry name" value="SBP_bac_8"/>
    <property type="match status" value="1"/>
</dbReference>
<sequence>MKYLLAGSAAALLASTAIAAAESHVPFKPGEGAFNWDSLDTFASEYDLQGASLKIEGPWTGSDKALVDTVIAYFNEATGANATYSGSDGFENDFVISAEAGSSPDIGVFPQPGLAADMARRGFLVPLADGTADWVRENYAAGESWVDLGTFTGKDGNEDLYGFFYKIDVKSLVWYVPEAFEEAGYEVPESLEDLKALTDQIVADGGTPWCIGLGSGAATGWPATDWVEDLMLRTSTPEDYDKWVSNEMPFDDPKVVKAIEEFGWFARNGDYVNGGAEAVANTDFRDSPAGLFSFPPECYMHRQASFIPTFFPEGTVVGEDADFFYFPAYEGEDLGKPVLGAGTLFAKTNDDEVTNAFIEFLKTPIAHEIWMAQSGFLTPFKEANVEVFSSDTAREMNDILLNATTFRFDGSDLMPGEIGAGAFWTGMVDYTTGSDAATVAGEIQSKWDAIR</sequence>
<name>A0A921P1I8_9RHOB</name>
<dbReference type="AlphaFoldDB" id="A0A921P1I8"/>
<dbReference type="OrthoDB" id="8663148at2"/>
<evidence type="ECO:0000313" key="3">
    <source>
        <dbReference type="Proteomes" id="UP000698242"/>
    </source>
</evidence>
<organism evidence="2 3">
    <name type="scientific">Profundibacterium mesophilum KAUST100406-0324</name>
    <dbReference type="NCBI Taxonomy" id="1037889"/>
    <lineage>
        <taxon>Bacteria</taxon>
        <taxon>Pseudomonadati</taxon>
        <taxon>Pseudomonadota</taxon>
        <taxon>Alphaproteobacteria</taxon>
        <taxon>Rhodobacterales</taxon>
        <taxon>Roseobacteraceae</taxon>
        <taxon>Profundibacterium</taxon>
    </lineage>
</organism>
<accession>A0A921P1I8</accession>
<dbReference type="InterPro" id="IPR006059">
    <property type="entry name" value="SBP"/>
</dbReference>
<evidence type="ECO:0000256" key="1">
    <source>
        <dbReference type="SAM" id="SignalP"/>
    </source>
</evidence>
<proteinExistence type="predicted"/>